<comment type="catalytic activity">
    <reaction evidence="38">
        <text>L-seryl-[3-hydroxy-3-methylglutaryl-coenzyme A reductase] + ATP = O-phospho-L-seryl-[3-hydroxy-3-methylglutaryl-coenzyme A reductase] + ADP + H(+)</text>
        <dbReference type="Rhea" id="RHEA:23172"/>
        <dbReference type="Rhea" id="RHEA-COMP:13692"/>
        <dbReference type="Rhea" id="RHEA-COMP:13693"/>
        <dbReference type="ChEBI" id="CHEBI:15378"/>
        <dbReference type="ChEBI" id="CHEBI:29999"/>
        <dbReference type="ChEBI" id="CHEBI:30616"/>
        <dbReference type="ChEBI" id="CHEBI:83421"/>
        <dbReference type="ChEBI" id="CHEBI:456216"/>
        <dbReference type="EC" id="2.7.11.31"/>
    </reaction>
</comment>
<keyword evidence="26" id="KW-0756">Sterol biosynthesis</keyword>
<dbReference type="EC" id="2.7.11.26" evidence="6"/>
<dbReference type="FunFam" id="3.30.310.80:FF:000003">
    <property type="entry name" value="Non-specific serine/threonine protein kinase"/>
    <property type="match status" value="1"/>
</dbReference>
<evidence type="ECO:0000256" key="15">
    <source>
        <dbReference type="ARBA" id="ARBA00022723"/>
    </source>
</evidence>
<evidence type="ECO:0000256" key="17">
    <source>
        <dbReference type="ARBA" id="ARBA00022777"/>
    </source>
</evidence>
<dbReference type="PANTHER" id="PTHR24346">
    <property type="entry name" value="MAP/MICROTUBULE AFFINITY-REGULATING KINASE"/>
    <property type="match status" value="1"/>
</dbReference>
<dbReference type="PANTHER" id="PTHR24346:SF87">
    <property type="entry name" value="ACETYL-COA CARBOXYLASE KINASE"/>
    <property type="match status" value="1"/>
</dbReference>
<evidence type="ECO:0000256" key="22">
    <source>
        <dbReference type="ARBA" id="ARBA00022843"/>
    </source>
</evidence>
<dbReference type="Gene3D" id="1.10.8.10">
    <property type="entry name" value="DNA helicase RuvA subunit, C-terminal domain"/>
    <property type="match status" value="1"/>
</dbReference>
<dbReference type="GO" id="GO:0005634">
    <property type="term" value="C:nucleus"/>
    <property type="evidence" value="ECO:0007669"/>
    <property type="project" value="UniProtKB-SubCell"/>
</dbReference>
<evidence type="ECO:0000256" key="12">
    <source>
        <dbReference type="ARBA" id="ARBA00022553"/>
    </source>
</evidence>
<dbReference type="GO" id="GO:0006695">
    <property type="term" value="P:cholesterol biosynthetic process"/>
    <property type="evidence" value="ECO:0007669"/>
    <property type="project" value="UniProtKB-KW"/>
</dbReference>
<evidence type="ECO:0000256" key="5">
    <source>
        <dbReference type="ARBA" id="ARBA00012403"/>
    </source>
</evidence>
<evidence type="ECO:0000256" key="24">
    <source>
        <dbReference type="ARBA" id="ARBA00022955"/>
    </source>
</evidence>
<evidence type="ECO:0000256" key="37">
    <source>
        <dbReference type="ARBA" id="ARBA00032865"/>
    </source>
</evidence>
<keyword evidence="19" id="KW-0276">Fatty acid metabolism</keyword>
<evidence type="ECO:0000256" key="9">
    <source>
        <dbReference type="ARBA" id="ARBA00022516"/>
    </source>
</evidence>
<feature type="compositionally biased region" description="Low complexity" evidence="44">
    <location>
        <begin position="493"/>
        <end position="512"/>
    </location>
</feature>
<comment type="similarity">
    <text evidence="4">Belongs to the protein kinase superfamily. CAMK Ser/Thr protein kinase family. SNF1 subfamily.</text>
</comment>
<evidence type="ECO:0000256" key="26">
    <source>
        <dbReference type="ARBA" id="ARBA00023011"/>
    </source>
</evidence>
<dbReference type="FunFam" id="1.10.8.10:FF:000014">
    <property type="entry name" value="Non-specific serine/threonine protein kinase"/>
    <property type="match status" value="1"/>
</dbReference>
<organism evidence="46 47">
    <name type="scientific">Malurus cyaneus samueli</name>
    <dbReference type="NCBI Taxonomy" id="2593467"/>
    <lineage>
        <taxon>Eukaryota</taxon>
        <taxon>Metazoa</taxon>
        <taxon>Chordata</taxon>
        <taxon>Craniata</taxon>
        <taxon>Vertebrata</taxon>
        <taxon>Euteleostomi</taxon>
        <taxon>Archelosauria</taxon>
        <taxon>Archosauria</taxon>
        <taxon>Dinosauria</taxon>
        <taxon>Saurischia</taxon>
        <taxon>Theropoda</taxon>
        <taxon>Coelurosauria</taxon>
        <taxon>Aves</taxon>
        <taxon>Neognathae</taxon>
        <taxon>Neoaves</taxon>
        <taxon>Telluraves</taxon>
        <taxon>Australaves</taxon>
        <taxon>Passeriformes</taxon>
        <taxon>Meliphagoidea</taxon>
        <taxon>Maluridae</taxon>
        <taxon>Malurus</taxon>
    </lineage>
</organism>
<keyword evidence="23" id="KW-0156">Chromatin regulator</keyword>
<dbReference type="GO" id="GO:0050321">
    <property type="term" value="F:tau-protein kinase activity"/>
    <property type="evidence" value="ECO:0007669"/>
    <property type="project" value="UniProtKB-EC"/>
</dbReference>
<comment type="subcellular location">
    <subcellularLocation>
        <location evidence="3">Cytoplasm</location>
    </subcellularLocation>
    <subcellularLocation>
        <location evidence="2">Nucleus</location>
    </subcellularLocation>
</comment>
<keyword evidence="35" id="KW-0539">Nucleus</keyword>
<keyword evidence="14" id="KW-0879">Wnt signaling pathway</keyword>
<dbReference type="Pfam" id="PF00069">
    <property type="entry name" value="Pkinase"/>
    <property type="match status" value="2"/>
</dbReference>
<evidence type="ECO:0000256" key="33">
    <source>
        <dbReference type="ARBA" id="ARBA00023180"/>
    </source>
</evidence>
<dbReference type="CDD" id="cd14403">
    <property type="entry name" value="UBA_AID_AAPK1"/>
    <property type="match status" value="1"/>
</dbReference>
<dbReference type="Pfam" id="PF21147">
    <property type="entry name" value="AMPK_alpha_AID"/>
    <property type="match status" value="1"/>
</dbReference>
<keyword evidence="16" id="KW-0547">Nucleotide-binding</keyword>
<keyword evidence="24" id="KW-0752">Steroid biosynthesis</keyword>
<dbReference type="GO" id="GO:0005524">
    <property type="term" value="F:ATP binding"/>
    <property type="evidence" value="ECO:0007669"/>
    <property type="project" value="UniProtKB-KW"/>
</dbReference>
<comment type="catalytic activity">
    <reaction evidence="43">
        <text>L-threonyl-[tau protein] + ATP = O-phospho-L-threonyl-[tau protein] + ADP + H(+)</text>
        <dbReference type="Rhea" id="RHEA:53904"/>
        <dbReference type="Rhea" id="RHEA-COMP:13703"/>
        <dbReference type="Rhea" id="RHEA-COMP:13704"/>
        <dbReference type="ChEBI" id="CHEBI:15378"/>
        <dbReference type="ChEBI" id="CHEBI:30013"/>
        <dbReference type="ChEBI" id="CHEBI:30616"/>
        <dbReference type="ChEBI" id="CHEBI:61977"/>
        <dbReference type="ChEBI" id="CHEBI:456216"/>
        <dbReference type="EC" id="2.7.11.26"/>
    </reaction>
</comment>
<reference evidence="46" key="1">
    <citation type="submission" date="2025-08" db="UniProtKB">
        <authorList>
            <consortium name="Ensembl"/>
        </authorList>
    </citation>
    <scope>IDENTIFICATION</scope>
</reference>
<evidence type="ECO:0000256" key="21">
    <source>
        <dbReference type="ARBA" id="ARBA00022842"/>
    </source>
</evidence>
<evidence type="ECO:0000256" key="4">
    <source>
        <dbReference type="ARBA" id="ARBA00006234"/>
    </source>
</evidence>
<dbReference type="GO" id="GO:0006633">
    <property type="term" value="P:fatty acid biosynthetic process"/>
    <property type="evidence" value="ECO:0007669"/>
    <property type="project" value="UniProtKB-KW"/>
</dbReference>
<evidence type="ECO:0000256" key="29">
    <source>
        <dbReference type="ARBA" id="ARBA00023108"/>
    </source>
</evidence>
<keyword evidence="29" id="KW-0090">Biological rhythms</keyword>
<evidence type="ECO:0000256" key="41">
    <source>
        <dbReference type="ARBA" id="ARBA00048417"/>
    </source>
</evidence>
<evidence type="ECO:0000256" key="30">
    <source>
        <dbReference type="ARBA" id="ARBA00023160"/>
    </source>
</evidence>
<keyword evidence="33" id="KW-0325">Glycoprotein</keyword>
<evidence type="ECO:0000256" key="6">
    <source>
        <dbReference type="ARBA" id="ARBA00012407"/>
    </source>
</evidence>
<dbReference type="InterPro" id="IPR049020">
    <property type="entry name" value="PRKAA1/2_AID"/>
</dbReference>
<evidence type="ECO:0000256" key="36">
    <source>
        <dbReference type="ARBA" id="ARBA00032270"/>
    </source>
</evidence>
<keyword evidence="11" id="KW-0153">Cholesterol metabolism</keyword>
<protein>
    <recommendedName>
        <fullName evidence="36">Acetyl-CoA carboxylase kinase</fullName>
        <ecNumber evidence="7">2.7.11.1</ecNumber>
        <ecNumber evidence="6">2.7.11.26</ecNumber>
        <ecNumber evidence="5">2.7.11.31</ecNumber>
    </recommendedName>
    <alternativeName>
        <fullName evidence="37">Hydroxymethylglutaryl-CoA reductase kinase</fullName>
    </alternativeName>
</protein>
<dbReference type="GO" id="GO:0048511">
    <property type="term" value="P:rhythmic process"/>
    <property type="evidence" value="ECO:0007669"/>
    <property type="project" value="UniProtKB-KW"/>
</dbReference>
<dbReference type="EC" id="2.7.11.31" evidence="5"/>
<keyword evidence="25" id="KW-0072">Autophagy</keyword>
<evidence type="ECO:0000256" key="40">
    <source>
        <dbReference type="ARBA" id="ARBA00048291"/>
    </source>
</evidence>
<evidence type="ECO:0000256" key="34">
    <source>
        <dbReference type="ARBA" id="ARBA00023221"/>
    </source>
</evidence>
<feature type="compositionally biased region" description="Polar residues" evidence="44">
    <location>
        <begin position="466"/>
        <end position="480"/>
    </location>
</feature>
<dbReference type="InterPro" id="IPR028797">
    <property type="entry name" value="PRKAA1_UBA"/>
</dbReference>
<dbReference type="Ensembl" id="ENSMCST00000009669.1">
    <property type="protein sequence ID" value="ENSMCSP00000009437.1"/>
    <property type="gene ID" value="ENSMCSG00000006662.1"/>
</dbReference>
<keyword evidence="34" id="KW-0753">Steroid metabolism</keyword>
<evidence type="ECO:0000256" key="31">
    <source>
        <dbReference type="ARBA" id="ARBA00023163"/>
    </source>
</evidence>
<evidence type="ECO:0000256" key="20">
    <source>
        <dbReference type="ARBA" id="ARBA00022840"/>
    </source>
</evidence>
<evidence type="ECO:0000256" key="43">
    <source>
        <dbReference type="ARBA" id="ARBA00048878"/>
    </source>
</evidence>
<evidence type="ECO:0000256" key="27">
    <source>
        <dbReference type="ARBA" id="ARBA00023015"/>
    </source>
</evidence>
<dbReference type="Gene3D" id="1.10.510.10">
    <property type="entry name" value="Transferase(Phosphotransferase) domain 1"/>
    <property type="match status" value="2"/>
</dbReference>
<evidence type="ECO:0000256" key="42">
    <source>
        <dbReference type="ARBA" id="ARBA00048679"/>
    </source>
</evidence>
<keyword evidence="47" id="KW-1185">Reference proteome</keyword>
<keyword evidence="12" id="KW-0597">Phosphoprotein</keyword>
<dbReference type="GO" id="GO:0035556">
    <property type="term" value="P:intracellular signal transduction"/>
    <property type="evidence" value="ECO:0007669"/>
    <property type="project" value="TreeGrafter"/>
</dbReference>
<keyword evidence="30" id="KW-0275">Fatty acid biosynthesis</keyword>
<keyword evidence="32" id="KW-1207">Sterol metabolism</keyword>
<dbReference type="FunFam" id="3.30.200.20:FF:000430">
    <property type="entry name" value="Non-specific serine/threonine protein kinase"/>
    <property type="match status" value="1"/>
</dbReference>
<keyword evidence="28" id="KW-0443">Lipid metabolism</keyword>
<keyword evidence="22" id="KW-0832">Ubl conjugation</keyword>
<dbReference type="GO" id="GO:0047322">
    <property type="term" value="F:[hydroxymethylglutaryl-CoA reductase (NADPH)] kinase activity"/>
    <property type="evidence" value="ECO:0007669"/>
    <property type="project" value="UniProtKB-EC"/>
</dbReference>
<evidence type="ECO:0000256" key="39">
    <source>
        <dbReference type="ARBA" id="ARBA00047899"/>
    </source>
</evidence>
<evidence type="ECO:0000256" key="23">
    <source>
        <dbReference type="ARBA" id="ARBA00022853"/>
    </source>
</evidence>
<dbReference type="SUPFAM" id="SSF103243">
    <property type="entry name" value="KA1-like"/>
    <property type="match status" value="1"/>
</dbReference>
<evidence type="ECO:0000256" key="10">
    <source>
        <dbReference type="ARBA" id="ARBA00022527"/>
    </source>
</evidence>
<keyword evidence="21" id="KW-0460">Magnesium</keyword>
<comment type="catalytic activity">
    <reaction evidence="41">
        <text>L-seryl-[acetyl-CoA carboxylase] + ATP = O-phospho-L-seryl-[acetyl-CoA carboxylase] + ADP + H(+)</text>
        <dbReference type="Rhea" id="RHEA:20333"/>
        <dbReference type="Rhea" id="RHEA-COMP:13722"/>
        <dbReference type="Rhea" id="RHEA-COMP:13723"/>
        <dbReference type="ChEBI" id="CHEBI:15378"/>
        <dbReference type="ChEBI" id="CHEBI:29999"/>
        <dbReference type="ChEBI" id="CHEBI:30616"/>
        <dbReference type="ChEBI" id="CHEBI:83421"/>
        <dbReference type="ChEBI" id="CHEBI:456216"/>
    </reaction>
</comment>
<dbReference type="GO" id="GO:0016055">
    <property type="term" value="P:Wnt signaling pathway"/>
    <property type="evidence" value="ECO:0007669"/>
    <property type="project" value="UniProtKB-KW"/>
</dbReference>
<comment type="cofactor">
    <cofactor evidence="1">
        <name>Mg(2+)</name>
        <dbReference type="ChEBI" id="CHEBI:18420"/>
    </cofactor>
</comment>
<dbReference type="InterPro" id="IPR028375">
    <property type="entry name" value="KA1/Ssp2_C"/>
</dbReference>
<evidence type="ECO:0000256" key="18">
    <source>
        <dbReference type="ARBA" id="ARBA00022778"/>
    </source>
</evidence>
<keyword evidence="13" id="KW-0808">Transferase</keyword>
<sequence>MVRPGQGGRALSARFPSGWRWRAGALWLPLPAGAPAVAGGRNAQARPLPQDGGVKVGKHELTGHKVAVKILNRQKIRSLDVVGKIRREIQNLKLFRHPHIIKLYQVISTPTDIFMVMEYVSGGELFDYICKNGRLDEKESRRLFQQILSGYLKTKLLNFSGLSNMMSDGEFLRTSCGSPNYAAPEVISGRLYAGPEVDIWSSGVILYALLCGTLPFDDDHVPTLFKKICDGIFYTPQYLNPSVISLLKHMLQVDPMKRATIRDTSGKILSDQDLPKYLFPEDPSYSSTMIDDEALKEVCEKFECTEEEVLSCLYSRNHQDPLAVAYHLIIDNRRIMNEAKDFYLATSPPDSFLDDHHLSRPHPERVPFLVAEAPRPRHTLDELNPQKSKHQGVRRAKWHLGIRSQSRPNDIMAEVCRAIKQLDYEWKEDPVTSAYSKMSLQLYQVDSRTYLLTSVVLMITEAKSGTATPQRSGSVSNYRSCQKDSDADAQGKSADTSLTSSVNSSLDSSTADVTPRPGSHTIEFFEMCANLIKILAQ</sequence>
<dbReference type="Gene3D" id="3.30.310.80">
    <property type="entry name" value="Kinase associated domain 1, KA1"/>
    <property type="match status" value="1"/>
</dbReference>
<dbReference type="PROSITE" id="PS50011">
    <property type="entry name" value="PROTEIN_KINASE_DOM"/>
    <property type="match status" value="1"/>
</dbReference>
<evidence type="ECO:0000313" key="47">
    <source>
        <dbReference type="Proteomes" id="UP000694560"/>
    </source>
</evidence>
<feature type="region of interest" description="Disordered" evidence="44">
    <location>
        <begin position="466"/>
        <end position="516"/>
    </location>
</feature>
<name>A0A8C5TL76_9PASS</name>
<evidence type="ECO:0000256" key="44">
    <source>
        <dbReference type="SAM" id="MobiDB-lite"/>
    </source>
</evidence>
<dbReference type="SUPFAM" id="SSF56112">
    <property type="entry name" value="Protein kinase-like (PK-like)"/>
    <property type="match status" value="1"/>
</dbReference>
<evidence type="ECO:0000259" key="45">
    <source>
        <dbReference type="PROSITE" id="PS50011"/>
    </source>
</evidence>
<keyword evidence="20" id="KW-0067">ATP-binding</keyword>
<evidence type="ECO:0000256" key="7">
    <source>
        <dbReference type="ARBA" id="ARBA00012513"/>
    </source>
</evidence>
<evidence type="ECO:0000256" key="32">
    <source>
        <dbReference type="ARBA" id="ARBA00023166"/>
    </source>
</evidence>
<dbReference type="EC" id="2.7.11.1" evidence="7"/>
<dbReference type="InterPro" id="IPR000719">
    <property type="entry name" value="Prot_kinase_dom"/>
</dbReference>
<keyword evidence="17" id="KW-0418">Kinase</keyword>
<keyword evidence="31" id="KW-0804">Transcription</keyword>
<dbReference type="GO" id="GO:0005737">
    <property type="term" value="C:cytoplasm"/>
    <property type="evidence" value="ECO:0007669"/>
    <property type="project" value="UniProtKB-SubCell"/>
</dbReference>
<evidence type="ECO:0000256" key="13">
    <source>
        <dbReference type="ARBA" id="ARBA00022679"/>
    </source>
</evidence>
<keyword evidence="18" id="KW-0152">Cholesterol biosynthesis</keyword>
<dbReference type="GO" id="GO:0006914">
    <property type="term" value="P:autophagy"/>
    <property type="evidence" value="ECO:0007669"/>
    <property type="project" value="UniProtKB-KW"/>
</dbReference>
<evidence type="ECO:0000256" key="11">
    <source>
        <dbReference type="ARBA" id="ARBA00022548"/>
    </source>
</evidence>
<dbReference type="OrthoDB" id="193931at2759"/>
<evidence type="ECO:0000256" key="19">
    <source>
        <dbReference type="ARBA" id="ARBA00022832"/>
    </source>
</evidence>
<keyword evidence="8" id="KW-0963">Cytoplasm</keyword>
<evidence type="ECO:0000256" key="38">
    <source>
        <dbReference type="ARBA" id="ARBA00047775"/>
    </source>
</evidence>
<evidence type="ECO:0000256" key="25">
    <source>
        <dbReference type="ARBA" id="ARBA00023006"/>
    </source>
</evidence>
<keyword evidence="27" id="KW-0805">Transcription regulation</keyword>
<reference evidence="46" key="2">
    <citation type="submission" date="2025-09" db="UniProtKB">
        <authorList>
            <consortium name="Ensembl"/>
        </authorList>
    </citation>
    <scope>IDENTIFICATION</scope>
</reference>
<evidence type="ECO:0000256" key="8">
    <source>
        <dbReference type="ARBA" id="ARBA00022490"/>
    </source>
</evidence>
<dbReference type="AlphaFoldDB" id="A0A8C5TL76"/>
<evidence type="ECO:0000256" key="3">
    <source>
        <dbReference type="ARBA" id="ARBA00004496"/>
    </source>
</evidence>
<feature type="domain" description="Protein kinase" evidence="45">
    <location>
        <begin position="1"/>
        <end position="278"/>
    </location>
</feature>
<evidence type="ECO:0000256" key="16">
    <source>
        <dbReference type="ARBA" id="ARBA00022741"/>
    </source>
</evidence>
<keyword evidence="15" id="KW-0479">Metal-binding</keyword>
<dbReference type="Proteomes" id="UP000694560">
    <property type="component" value="Unplaced"/>
</dbReference>
<evidence type="ECO:0000256" key="35">
    <source>
        <dbReference type="ARBA" id="ARBA00023242"/>
    </source>
</evidence>
<comment type="catalytic activity">
    <reaction evidence="40">
        <text>L-seryl-[tau protein] + ATP = O-phospho-L-seryl-[tau protein] + ADP + H(+)</text>
        <dbReference type="Rhea" id="RHEA:12801"/>
        <dbReference type="Rhea" id="RHEA-COMP:13701"/>
        <dbReference type="Rhea" id="RHEA-COMP:13702"/>
        <dbReference type="ChEBI" id="CHEBI:15378"/>
        <dbReference type="ChEBI" id="CHEBI:29999"/>
        <dbReference type="ChEBI" id="CHEBI:30616"/>
        <dbReference type="ChEBI" id="CHEBI:83421"/>
        <dbReference type="ChEBI" id="CHEBI:456216"/>
        <dbReference type="EC" id="2.7.11.26"/>
    </reaction>
</comment>
<accession>A0A8C5TL76</accession>
<evidence type="ECO:0000256" key="2">
    <source>
        <dbReference type="ARBA" id="ARBA00004123"/>
    </source>
</evidence>
<dbReference type="GO" id="GO:0046872">
    <property type="term" value="F:metal ion binding"/>
    <property type="evidence" value="ECO:0007669"/>
    <property type="project" value="UniProtKB-KW"/>
</dbReference>
<comment type="catalytic activity">
    <reaction evidence="42">
        <text>L-seryl-[protein] + ATP = O-phospho-L-seryl-[protein] + ADP + H(+)</text>
        <dbReference type="Rhea" id="RHEA:17989"/>
        <dbReference type="Rhea" id="RHEA-COMP:9863"/>
        <dbReference type="Rhea" id="RHEA-COMP:11604"/>
        <dbReference type="ChEBI" id="CHEBI:15378"/>
        <dbReference type="ChEBI" id="CHEBI:29999"/>
        <dbReference type="ChEBI" id="CHEBI:30616"/>
        <dbReference type="ChEBI" id="CHEBI:83421"/>
        <dbReference type="ChEBI" id="CHEBI:456216"/>
        <dbReference type="EC" id="2.7.11.1"/>
    </reaction>
</comment>
<dbReference type="InterPro" id="IPR011009">
    <property type="entry name" value="Kinase-like_dom_sf"/>
</dbReference>
<proteinExistence type="inferred from homology"/>
<keyword evidence="9" id="KW-0444">Lipid biosynthesis</keyword>
<evidence type="ECO:0000256" key="1">
    <source>
        <dbReference type="ARBA" id="ARBA00001946"/>
    </source>
</evidence>
<evidence type="ECO:0000256" key="28">
    <source>
        <dbReference type="ARBA" id="ARBA00023098"/>
    </source>
</evidence>
<dbReference type="GO" id="GO:0006325">
    <property type="term" value="P:chromatin organization"/>
    <property type="evidence" value="ECO:0007669"/>
    <property type="project" value="UniProtKB-KW"/>
</dbReference>
<evidence type="ECO:0000256" key="14">
    <source>
        <dbReference type="ARBA" id="ARBA00022687"/>
    </source>
</evidence>
<evidence type="ECO:0000313" key="46">
    <source>
        <dbReference type="Ensembl" id="ENSMCSP00000009437.1"/>
    </source>
</evidence>
<keyword evidence="10" id="KW-0723">Serine/threonine-protein kinase</keyword>
<comment type="catalytic activity">
    <reaction evidence="39">
        <text>L-threonyl-[protein] + ATP = O-phospho-L-threonyl-[protein] + ADP + H(+)</text>
        <dbReference type="Rhea" id="RHEA:46608"/>
        <dbReference type="Rhea" id="RHEA-COMP:11060"/>
        <dbReference type="Rhea" id="RHEA-COMP:11605"/>
        <dbReference type="ChEBI" id="CHEBI:15378"/>
        <dbReference type="ChEBI" id="CHEBI:30013"/>
        <dbReference type="ChEBI" id="CHEBI:30616"/>
        <dbReference type="ChEBI" id="CHEBI:61977"/>
        <dbReference type="ChEBI" id="CHEBI:456216"/>
        <dbReference type="EC" id="2.7.11.1"/>
    </reaction>
</comment>